<organism evidence="1 2">
    <name type="scientific">Segatella copri</name>
    <dbReference type="NCBI Taxonomy" id="165179"/>
    <lineage>
        <taxon>Bacteria</taxon>
        <taxon>Pseudomonadati</taxon>
        <taxon>Bacteroidota</taxon>
        <taxon>Bacteroidia</taxon>
        <taxon>Bacteroidales</taxon>
        <taxon>Prevotellaceae</taxon>
        <taxon>Segatella</taxon>
    </lineage>
</organism>
<sequence length="279" mass="33651">MKKVLITYGDSKFEMSKTRFVQQANALKIFDKIIAYSEQELSEELRNSEVFKEKRGGGLWSWKPDVILTALNNMENGDILIYCDAGCSLYASKEWQRIWNELHQYEIIAQRIYQRTDQWTRKNIIQYFETSNVQKWEKSFQFLATVIVLKATPFTRKLITEWRKLMIAHPELVKDVTCEERKSESKKFIENRHDQSIYSALIYKYLNIPAYCRKIKVQWEHIEDYDIFFKQAIRATRLRNGEKQELSSDKTKAILKRLIKDYIFRPFRYAPQQWYYKQK</sequence>
<dbReference type="Proteomes" id="UP000423156">
    <property type="component" value="Unassembled WGS sequence"/>
</dbReference>
<dbReference type="AlphaFoldDB" id="A0AA90UJW7"/>
<evidence type="ECO:0000313" key="1">
    <source>
        <dbReference type="EMBL" id="MQN78024.1"/>
    </source>
</evidence>
<name>A0AA90UJW7_9BACT</name>
<proteinExistence type="predicted"/>
<dbReference type="EMBL" id="VZBZ01000123">
    <property type="protein sequence ID" value="MQN78024.1"/>
    <property type="molecule type" value="Genomic_DNA"/>
</dbReference>
<dbReference type="RefSeq" id="WP_153093015.1">
    <property type="nucleotide sequence ID" value="NZ_VZBX01000139.1"/>
</dbReference>
<reference evidence="2" key="1">
    <citation type="submission" date="2019-09" db="EMBL/GenBank/DDBJ databases">
        <title>Distinct polysaccharide growth profiles of human intestinal Prevotella copri isolates.</title>
        <authorList>
            <person name="Fehlner-Peach H."/>
            <person name="Magnabosco C."/>
            <person name="Raghavan V."/>
            <person name="Scher J.U."/>
            <person name="Tett A."/>
            <person name="Cox L.M."/>
            <person name="Gottsegen C."/>
            <person name="Watters A."/>
            <person name="Wiltshire- Gordon J.D."/>
            <person name="Segata N."/>
            <person name="Bonneau R."/>
            <person name="Littman D.R."/>
        </authorList>
    </citation>
    <scope>NUCLEOTIDE SEQUENCE [LARGE SCALE GENOMIC DNA]</scope>
    <source>
        <strain evidence="2">BU41712</strain>
    </source>
</reference>
<accession>A0AA90UJW7</accession>
<gene>
    <name evidence="1" type="ORF">F7D71_09200</name>
</gene>
<evidence type="ECO:0000313" key="2">
    <source>
        <dbReference type="Proteomes" id="UP000423156"/>
    </source>
</evidence>
<comment type="caution">
    <text evidence="1">The sequence shown here is derived from an EMBL/GenBank/DDBJ whole genome shotgun (WGS) entry which is preliminary data.</text>
</comment>
<protein>
    <submittedName>
        <fullName evidence="1">Uncharacterized protein</fullName>
    </submittedName>
</protein>